<dbReference type="InterPro" id="IPR006665">
    <property type="entry name" value="OmpA-like"/>
</dbReference>
<accession>A0A238WKL4</accession>
<evidence type="ECO:0000256" key="5">
    <source>
        <dbReference type="SAM" id="MobiDB-lite"/>
    </source>
</evidence>
<evidence type="ECO:0000259" key="7">
    <source>
        <dbReference type="PROSITE" id="PS51123"/>
    </source>
</evidence>
<dbReference type="Gene3D" id="3.30.1330.60">
    <property type="entry name" value="OmpA-like domain"/>
    <property type="match status" value="2"/>
</dbReference>
<dbReference type="SUPFAM" id="SSF103088">
    <property type="entry name" value="OmpA-like"/>
    <property type="match status" value="2"/>
</dbReference>
<evidence type="ECO:0000313" key="8">
    <source>
        <dbReference type="EMBL" id="SNR47102.1"/>
    </source>
</evidence>
<dbReference type="InterPro" id="IPR036737">
    <property type="entry name" value="OmpA-like_sf"/>
</dbReference>
<evidence type="ECO:0000256" key="6">
    <source>
        <dbReference type="SAM" id="Phobius"/>
    </source>
</evidence>
<dbReference type="PANTHER" id="PTHR30329">
    <property type="entry name" value="STATOR ELEMENT OF FLAGELLAR MOTOR COMPLEX"/>
    <property type="match status" value="1"/>
</dbReference>
<sequence>MSKKTKYLFGILLTIIIGMILMWFFCCKDATHKEESKEDQHLNNQKEAVAETTPPTATNMGFTFKDPDGNFAYSSNDNFNFTISDFNPLTPISDKINIGIDELQRYLDENNEKYLDITGLYTSTENNPSAFPNLGVARANAVKNYLSSKGISSRQLNIFGKEDNSLIANDSIFKGPINYLIHNRAANTDEASDLKELENLKKRINDDPLILHFGNAQASINLTTEQRQKIADISRYLDKVEGSSITIEGHTDNSGSRATNMPLGKKRADYVKGYFKGNGIPESKIITTSKGPDEPIASNETEEGKAKNRRSIVRIN</sequence>
<keyword evidence="6" id="KW-1133">Transmembrane helix</keyword>
<protein>
    <submittedName>
        <fullName evidence="8">Outer membrane protein OmpA</fullName>
    </submittedName>
</protein>
<organism evidence="8 9">
    <name type="scientific">Dokdonia pacifica</name>
    <dbReference type="NCBI Taxonomy" id="1627892"/>
    <lineage>
        <taxon>Bacteria</taxon>
        <taxon>Pseudomonadati</taxon>
        <taxon>Bacteroidota</taxon>
        <taxon>Flavobacteriia</taxon>
        <taxon>Flavobacteriales</taxon>
        <taxon>Flavobacteriaceae</taxon>
        <taxon>Dokdonia</taxon>
    </lineage>
</organism>
<proteinExistence type="predicted"/>
<dbReference type="InterPro" id="IPR050330">
    <property type="entry name" value="Bact_OuterMem_StrucFunc"/>
</dbReference>
<keyword evidence="9" id="KW-1185">Reference proteome</keyword>
<evidence type="ECO:0000256" key="1">
    <source>
        <dbReference type="ARBA" id="ARBA00004442"/>
    </source>
</evidence>
<reference evidence="8 9" key="1">
    <citation type="submission" date="2017-06" db="EMBL/GenBank/DDBJ databases">
        <authorList>
            <person name="Kim H.J."/>
            <person name="Triplett B.A."/>
        </authorList>
    </citation>
    <scope>NUCLEOTIDE SEQUENCE [LARGE SCALE GENOMIC DNA]</scope>
    <source>
        <strain evidence="8 9">DSM 25597</strain>
    </source>
</reference>
<dbReference type="Proteomes" id="UP000198379">
    <property type="component" value="Unassembled WGS sequence"/>
</dbReference>
<evidence type="ECO:0000313" key="9">
    <source>
        <dbReference type="Proteomes" id="UP000198379"/>
    </source>
</evidence>
<gene>
    <name evidence="8" type="ORF">SAMN06265376_1011180</name>
</gene>
<feature type="transmembrane region" description="Helical" evidence="6">
    <location>
        <begin position="7"/>
        <end position="25"/>
    </location>
</feature>
<keyword evidence="2 4" id="KW-0472">Membrane</keyword>
<dbReference type="GO" id="GO:0009279">
    <property type="term" value="C:cell outer membrane"/>
    <property type="evidence" value="ECO:0007669"/>
    <property type="project" value="UniProtKB-SubCell"/>
</dbReference>
<keyword evidence="6" id="KW-0812">Transmembrane</keyword>
<dbReference type="AlphaFoldDB" id="A0A238WKL4"/>
<keyword evidence="3" id="KW-0998">Cell outer membrane</keyword>
<feature type="region of interest" description="Disordered" evidence="5">
    <location>
        <begin position="283"/>
        <end position="316"/>
    </location>
</feature>
<comment type="subcellular location">
    <subcellularLocation>
        <location evidence="1">Cell outer membrane</location>
    </subcellularLocation>
</comment>
<evidence type="ECO:0000256" key="4">
    <source>
        <dbReference type="PROSITE-ProRule" id="PRU00473"/>
    </source>
</evidence>
<dbReference type="PRINTS" id="PR01021">
    <property type="entry name" value="OMPADOMAIN"/>
</dbReference>
<dbReference type="PROSITE" id="PS51123">
    <property type="entry name" value="OMPA_2"/>
    <property type="match status" value="1"/>
</dbReference>
<dbReference type="CDD" id="cd07185">
    <property type="entry name" value="OmpA_C-like"/>
    <property type="match status" value="1"/>
</dbReference>
<dbReference type="OrthoDB" id="9763897at2"/>
<dbReference type="PANTHER" id="PTHR30329:SF21">
    <property type="entry name" value="LIPOPROTEIN YIAD-RELATED"/>
    <property type="match status" value="1"/>
</dbReference>
<evidence type="ECO:0000256" key="2">
    <source>
        <dbReference type="ARBA" id="ARBA00023136"/>
    </source>
</evidence>
<dbReference type="InterPro" id="IPR006664">
    <property type="entry name" value="OMP_bac"/>
</dbReference>
<dbReference type="Pfam" id="PF00691">
    <property type="entry name" value="OmpA"/>
    <property type="match status" value="2"/>
</dbReference>
<dbReference type="EMBL" id="FZNY01000001">
    <property type="protein sequence ID" value="SNR47102.1"/>
    <property type="molecule type" value="Genomic_DNA"/>
</dbReference>
<dbReference type="RefSeq" id="WP_089370471.1">
    <property type="nucleotide sequence ID" value="NZ_BMEP01000003.1"/>
</dbReference>
<evidence type="ECO:0000256" key="3">
    <source>
        <dbReference type="ARBA" id="ARBA00023237"/>
    </source>
</evidence>
<feature type="compositionally biased region" description="Basic residues" evidence="5">
    <location>
        <begin position="307"/>
        <end position="316"/>
    </location>
</feature>
<feature type="domain" description="OmpA-like" evidence="7">
    <location>
        <begin position="200"/>
        <end position="316"/>
    </location>
</feature>
<feature type="region of interest" description="Disordered" evidence="5">
    <location>
        <begin position="37"/>
        <end position="59"/>
    </location>
</feature>
<name>A0A238WKL4_9FLAO</name>